<accession>A0ABM9XSS4</accession>
<protein>
    <submittedName>
        <fullName evidence="1">Uncharacterized protein</fullName>
    </submittedName>
</protein>
<keyword evidence="2" id="KW-1185">Reference proteome</keyword>
<sequence>MFHHFLLPALKGNGYFLPHGEEFARDLAISVKNWQAFLELEGVRTSLR</sequence>
<organism evidence="1 2">
    <name type="scientific">Corynebacterium glucuronolyticum ATCC 51866</name>
    <dbReference type="NCBI Taxonomy" id="548478"/>
    <lineage>
        <taxon>Bacteria</taxon>
        <taxon>Bacillati</taxon>
        <taxon>Actinomycetota</taxon>
        <taxon>Actinomycetes</taxon>
        <taxon>Mycobacteriales</taxon>
        <taxon>Corynebacteriaceae</taxon>
        <taxon>Corynebacterium</taxon>
    </lineage>
</organism>
<dbReference type="EMBL" id="ACHF01000011">
    <property type="protein sequence ID" value="EEI64249.1"/>
    <property type="molecule type" value="Genomic_DNA"/>
</dbReference>
<reference evidence="1 2" key="1">
    <citation type="submission" date="2009-01" db="EMBL/GenBank/DDBJ databases">
        <authorList>
            <person name="Qin X."/>
            <person name="Bachman B."/>
            <person name="Battles P."/>
            <person name="Bell A."/>
            <person name="Bess C."/>
            <person name="Bickham C."/>
            <person name="Chaboub L."/>
            <person name="Chen D."/>
            <person name="Coyle M."/>
            <person name="Deiros D.R."/>
            <person name="Dinh H."/>
            <person name="Forbes L."/>
            <person name="Fowler G."/>
            <person name="Francisco L."/>
            <person name="Fu Q."/>
            <person name="Gubbala S."/>
            <person name="Hale W."/>
            <person name="Han Y."/>
            <person name="Hemphill L."/>
            <person name="Highlander S.K."/>
            <person name="Hirani K."/>
            <person name="Hogues M."/>
            <person name="Jackson L."/>
            <person name="Jakkamsetti A."/>
            <person name="Javaid M."/>
            <person name="Jiang H."/>
            <person name="Korchina V."/>
            <person name="Kovar C."/>
            <person name="Lara F."/>
            <person name="Lee S."/>
            <person name="Mata R."/>
            <person name="Mathew T."/>
            <person name="Moen C."/>
            <person name="Morales K."/>
            <person name="Munidasa M."/>
            <person name="Nazareth L."/>
            <person name="Ngo R."/>
            <person name="Nguyen L."/>
            <person name="Okwuonu G."/>
            <person name="Ongeri F."/>
            <person name="Patil S."/>
            <person name="Petrosino J."/>
            <person name="Pham C."/>
            <person name="Pham P."/>
            <person name="Pu L.-L."/>
            <person name="Puazo M."/>
            <person name="Raj R."/>
            <person name="Reid J."/>
            <person name="Rouhana J."/>
            <person name="Saada N."/>
            <person name="Shang Y."/>
            <person name="Simmons D."/>
            <person name="Thornton R."/>
            <person name="Warren J."/>
            <person name="Weissenberger G."/>
            <person name="Zhang J."/>
            <person name="Zhang L."/>
            <person name="Zhou C."/>
            <person name="Zhu D."/>
            <person name="Muzny D."/>
            <person name="Worley K."/>
            <person name="Gibbs R."/>
        </authorList>
    </citation>
    <scope>NUCLEOTIDE SEQUENCE [LARGE SCALE GENOMIC DNA]</scope>
    <source>
        <strain evidence="1 2">ATCC 51866</strain>
    </source>
</reference>
<evidence type="ECO:0000313" key="2">
    <source>
        <dbReference type="Proteomes" id="UP000006237"/>
    </source>
</evidence>
<dbReference type="Proteomes" id="UP000006237">
    <property type="component" value="Unassembled WGS sequence"/>
</dbReference>
<name>A0ABM9XSS4_9CORY</name>
<proteinExistence type="predicted"/>
<comment type="caution">
    <text evidence="1">The sequence shown here is derived from an EMBL/GenBank/DDBJ whole genome shotgun (WGS) entry which is preliminary data.</text>
</comment>
<gene>
    <name evidence="1" type="ORF">HMPREF0293_0336</name>
</gene>
<evidence type="ECO:0000313" key="1">
    <source>
        <dbReference type="EMBL" id="EEI64249.1"/>
    </source>
</evidence>